<dbReference type="Proteomes" id="UP000198935">
    <property type="component" value="Unassembled WGS sequence"/>
</dbReference>
<dbReference type="EMBL" id="FNPI01000019">
    <property type="protein sequence ID" value="SDZ58066.1"/>
    <property type="molecule type" value="Genomic_DNA"/>
</dbReference>
<gene>
    <name evidence="1" type="ORF">SAMN05421736_1199</name>
</gene>
<organism evidence="1 2">
    <name type="scientific">Evansella caseinilytica</name>
    <dbReference type="NCBI Taxonomy" id="1503961"/>
    <lineage>
        <taxon>Bacteria</taxon>
        <taxon>Bacillati</taxon>
        <taxon>Bacillota</taxon>
        <taxon>Bacilli</taxon>
        <taxon>Bacillales</taxon>
        <taxon>Bacillaceae</taxon>
        <taxon>Evansella</taxon>
    </lineage>
</organism>
<dbReference type="Pfam" id="PF21835">
    <property type="entry name" value="YIEGIA_cap"/>
    <property type="match status" value="1"/>
</dbReference>
<dbReference type="STRING" id="1503961.SAMN05421736_1199"/>
<dbReference type="AlphaFoldDB" id="A0A1H3U6H7"/>
<accession>A0A1H3U6H7</accession>
<keyword evidence="2" id="KW-1185">Reference proteome</keyword>
<dbReference type="OrthoDB" id="2053805at2"/>
<name>A0A1H3U6H7_9BACI</name>
<proteinExistence type="predicted"/>
<sequence>MGNDCGEIKGILAFVTTDSHRYLGGTSLSILAENREEQLAFSEAIAEAFLADILELKNGDYLIIKK</sequence>
<evidence type="ECO:0000313" key="1">
    <source>
        <dbReference type="EMBL" id="SDZ58066.1"/>
    </source>
</evidence>
<reference evidence="2" key="1">
    <citation type="submission" date="2016-10" db="EMBL/GenBank/DDBJ databases">
        <authorList>
            <person name="Varghese N."/>
            <person name="Submissions S."/>
        </authorList>
    </citation>
    <scope>NUCLEOTIDE SEQUENCE [LARGE SCALE GENOMIC DNA]</scope>
    <source>
        <strain evidence="2">SP</strain>
    </source>
</reference>
<dbReference type="InterPro" id="IPR054055">
    <property type="entry name" value="YpzH"/>
</dbReference>
<protein>
    <submittedName>
        <fullName evidence="1">Uncharacterized protein</fullName>
    </submittedName>
</protein>
<evidence type="ECO:0000313" key="2">
    <source>
        <dbReference type="Proteomes" id="UP000198935"/>
    </source>
</evidence>